<feature type="region of interest" description="Disordered" evidence="1">
    <location>
        <begin position="105"/>
        <end position="157"/>
    </location>
</feature>
<name>A0A821X9M8_9NEOP</name>
<feature type="compositionally biased region" description="Basic and acidic residues" evidence="1">
    <location>
        <begin position="118"/>
        <end position="155"/>
    </location>
</feature>
<evidence type="ECO:0000256" key="1">
    <source>
        <dbReference type="SAM" id="MobiDB-lite"/>
    </source>
</evidence>
<accession>A0A821X9M8</accession>
<dbReference type="OrthoDB" id="8192989at2759"/>
<gene>
    <name evidence="2" type="ORF">PMACD_LOCUS14533</name>
</gene>
<sequence length="175" mass="19703">MQWRAVSKWFPCGSVLAQTPAAMVNYKRIVCEVAVLFTLLGLVAAAPTPDCDKSEKHFDQRQNGTENYRLNIDGVVIAVAPAESFLAAASDIDLSDLLDIEDFNELQKPKPPSKPLKPKPDDDKPQDSKPDALNEVTDVKLQKKDASQRNKEKTQRLKYRLANMLLPLLRKNRHH</sequence>
<evidence type="ECO:0000313" key="2">
    <source>
        <dbReference type="EMBL" id="CAF4938762.1"/>
    </source>
</evidence>
<dbReference type="EMBL" id="CAJOBZ010000065">
    <property type="protein sequence ID" value="CAF4938762.1"/>
    <property type="molecule type" value="Genomic_DNA"/>
</dbReference>
<organism evidence="2 3">
    <name type="scientific">Pieris macdunnoughi</name>
    <dbReference type="NCBI Taxonomy" id="345717"/>
    <lineage>
        <taxon>Eukaryota</taxon>
        <taxon>Metazoa</taxon>
        <taxon>Ecdysozoa</taxon>
        <taxon>Arthropoda</taxon>
        <taxon>Hexapoda</taxon>
        <taxon>Insecta</taxon>
        <taxon>Pterygota</taxon>
        <taxon>Neoptera</taxon>
        <taxon>Endopterygota</taxon>
        <taxon>Lepidoptera</taxon>
        <taxon>Glossata</taxon>
        <taxon>Ditrysia</taxon>
        <taxon>Papilionoidea</taxon>
        <taxon>Pieridae</taxon>
        <taxon>Pierinae</taxon>
        <taxon>Pieris</taxon>
    </lineage>
</organism>
<dbReference type="Proteomes" id="UP000663880">
    <property type="component" value="Unassembled WGS sequence"/>
</dbReference>
<proteinExistence type="predicted"/>
<dbReference type="AlphaFoldDB" id="A0A821X9M8"/>
<protein>
    <submittedName>
        <fullName evidence="2">Uncharacterized protein</fullName>
    </submittedName>
</protein>
<evidence type="ECO:0000313" key="3">
    <source>
        <dbReference type="Proteomes" id="UP000663880"/>
    </source>
</evidence>
<reference evidence="2" key="1">
    <citation type="submission" date="2021-02" db="EMBL/GenBank/DDBJ databases">
        <authorList>
            <person name="Steward A R."/>
        </authorList>
    </citation>
    <scope>NUCLEOTIDE SEQUENCE</scope>
</reference>
<keyword evidence="3" id="KW-1185">Reference proteome</keyword>
<comment type="caution">
    <text evidence="2">The sequence shown here is derived from an EMBL/GenBank/DDBJ whole genome shotgun (WGS) entry which is preliminary data.</text>
</comment>